<evidence type="ECO:0000313" key="2">
    <source>
        <dbReference type="EMBL" id="MBC8535336.1"/>
    </source>
</evidence>
<name>A0A926DBT2_9FIRM</name>
<dbReference type="SUPFAM" id="SSF57997">
    <property type="entry name" value="Tropomyosin"/>
    <property type="match status" value="1"/>
</dbReference>
<sequence>MEGKLFRTSVGGYNKKDVHDCIEELNGRLRTLQNEAKAGEKTLMEARKRAEELERREADITAERAQFERRIAELEQQLQTVTAEKTRLSESFDAVRRVNGEYTAKISERERTCAALREKLDQFDRARTTAEDILLKAKKEADDIVDTAITSANEIKTKLINEIRDCQDVFENVKQQVNYARRETLKNIEAARCAMLQMDGFLDKIAVDSLLCRDPGTIALTKQDLPDKEI</sequence>
<accession>A0A926DBT2</accession>
<comment type="caution">
    <text evidence="2">The sequence shown here is derived from an EMBL/GenBank/DDBJ whole genome shotgun (WGS) entry which is preliminary data.</text>
</comment>
<reference evidence="2" key="1">
    <citation type="submission" date="2020-08" db="EMBL/GenBank/DDBJ databases">
        <title>Genome public.</title>
        <authorList>
            <person name="Liu C."/>
            <person name="Sun Q."/>
        </authorList>
    </citation>
    <scope>NUCLEOTIDE SEQUENCE</scope>
    <source>
        <strain evidence="2">BX7</strain>
    </source>
</reference>
<organism evidence="2 3">
    <name type="scientific">Feifania hominis</name>
    <dbReference type="NCBI Taxonomy" id="2763660"/>
    <lineage>
        <taxon>Bacteria</taxon>
        <taxon>Bacillati</taxon>
        <taxon>Bacillota</taxon>
        <taxon>Clostridia</taxon>
        <taxon>Eubacteriales</taxon>
        <taxon>Feifaniaceae</taxon>
        <taxon>Feifania</taxon>
    </lineage>
</organism>
<keyword evidence="3" id="KW-1185">Reference proteome</keyword>
<dbReference type="RefSeq" id="WP_249299006.1">
    <property type="nucleotide sequence ID" value="NZ_JACRSP010000001.1"/>
</dbReference>
<gene>
    <name evidence="2" type="ORF">H8695_01320</name>
</gene>
<dbReference type="Proteomes" id="UP000620366">
    <property type="component" value="Unassembled WGS sequence"/>
</dbReference>
<evidence type="ECO:0000313" key="3">
    <source>
        <dbReference type="Proteomes" id="UP000620366"/>
    </source>
</evidence>
<feature type="coiled-coil region" evidence="1">
    <location>
        <begin position="15"/>
        <end position="91"/>
    </location>
</feature>
<dbReference type="AlphaFoldDB" id="A0A926DBT2"/>
<proteinExistence type="predicted"/>
<dbReference type="Gene3D" id="1.10.287.1490">
    <property type="match status" value="1"/>
</dbReference>
<keyword evidence="1" id="KW-0175">Coiled coil</keyword>
<dbReference type="EMBL" id="JACRSP010000001">
    <property type="protein sequence ID" value="MBC8535336.1"/>
    <property type="molecule type" value="Genomic_DNA"/>
</dbReference>
<protein>
    <submittedName>
        <fullName evidence="2">Uncharacterized protein</fullName>
    </submittedName>
</protein>
<evidence type="ECO:0000256" key="1">
    <source>
        <dbReference type="SAM" id="Coils"/>
    </source>
</evidence>